<dbReference type="EMBL" id="JAWDGP010005946">
    <property type="protein sequence ID" value="KAK3749354.1"/>
    <property type="molecule type" value="Genomic_DNA"/>
</dbReference>
<dbReference type="SMART" id="SM00980">
    <property type="entry name" value="THAP"/>
    <property type="match status" value="1"/>
</dbReference>
<evidence type="ECO:0000256" key="2">
    <source>
        <dbReference type="ARBA" id="ARBA00022771"/>
    </source>
</evidence>
<dbReference type="Pfam" id="PF05485">
    <property type="entry name" value="THAP"/>
    <property type="match status" value="1"/>
</dbReference>
<gene>
    <name evidence="8" type="ORF">RRG08_056233</name>
</gene>
<proteinExistence type="predicted"/>
<dbReference type="GO" id="GO:0043565">
    <property type="term" value="F:sequence-specific DNA binding"/>
    <property type="evidence" value="ECO:0007669"/>
    <property type="project" value="InterPro"/>
</dbReference>
<keyword evidence="4 5" id="KW-0238">DNA-binding</keyword>
<dbReference type="PANTHER" id="PTHR46600">
    <property type="entry name" value="THAP DOMAIN-CONTAINING"/>
    <property type="match status" value="1"/>
</dbReference>
<reference evidence="8" key="1">
    <citation type="journal article" date="2023" name="G3 (Bethesda)">
        <title>A reference genome for the long-term kleptoplast-retaining sea slug Elysia crispata morphotype clarki.</title>
        <authorList>
            <person name="Eastman K.E."/>
            <person name="Pendleton A.L."/>
            <person name="Shaikh M.A."/>
            <person name="Suttiyut T."/>
            <person name="Ogas R."/>
            <person name="Tomko P."/>
            <person name="Gavelis G."/>
            <person name="Widhalm J.R."/>
            <person name="Wisecaver J.H."/>
        </authorList>
    </citation>
    <scope>NUCLEOTIDE SEQUENCE</scope>
    <source>
        <strain evidence="8">ECLA1</strain>
    </source>
</reference>
<dbReference type="GO" id="GO:0008270">
    <property type="term" value="F:zinc ion binding"/>
    <property type="evidence" value="ECO:0007669"/>
    <property type="project" value="UniProtKB-KW"/>
</dbReference>
<evidence type="ECO:0000256" key="3">
    <source>
        <dbReference type="ARBA" id="ARBA00022833"/>
    </source>
</evidence>
<protein>
    <recommendedName>
        <fullName evidence="7">THAP-type domain-containing protein</fullName>
    </recommendedName>
</protein>
<dbReference type="AlphaFoldDB" id="A0AAE1D189"/>
<dbReference type="SUPFAM" id="SSF57716">
    <property type="entry name" value="Glucocorticoid receptor-like (DNA-binding domain)"/>
    <property type="match status" value="1"/>
</dbReference>
<keyword evidence="9" id="KW-1185">Reference proteome</keyword>
<evidence type="ECO:0000313" key="9">
    <source>
        <dbReference type="Proteomes" id="UP001283361"/>
    </source>
</evidence>
<evidence type="ECO:0000256" key="1">
    <source>
        <dbReference type="ARBA" id="ARBA00022723"/>
    </source>
</evidence>
<feature type="compositionally biased region" description="Pro residues" evidence="6">
    <location>
        <begin position="108"/>
        <end position="118"/>
    </location>
</feature>
<dbReference type="PROSITE" id="PS50950">
    <property type="entry name" value="ZF_THAP"/>
    <property type="match status" value="1"/>
</dbReference>
<feature type="region of interest" description="Disordered" evidence="6">
    <location>
        <begin position="102"/>
        <end position="147"/>
    </location>
</feature>
<accession>A0AAE1D189</accession>
<dbReference type="InterPro" id="IPR006612">
    <property type="entry name" value="THAP_Znf"/>
</dbReference>
<keyword evidence="3" id="KW-0862">Zinc</keyword>
<evidence type="ECO:0000259" key="7">
    <source>
        <dbReference type="PROSITE" id="PS50950"/>
    </source>
</evidence>
<dbReference type="SMART" id="SM00692">
    <property type="entry name" value="DM3"/>
    <property type="match status" value="1"/>
</dbReference>
<keyword evidence="2 5" id="KW-0863">Zinc-finger</keyword>
<comment type="caution">
    <text evidence="8">The sequence shown here is derived from an EMBL/GenBank/DDBJ whole genome shotgun (WGS) entry which is preliminary data.</text>
</comment>
<dbReference type="InterPro" id="IPR026516">
    <property type="entry name" value="THAP1/10"/>
</dbReference>
<evidence type="ECO:0000313" key="8">
    <source>
        <dbReference type="EMBL" id="KAK3749354.1"/>
    </source>
</evidence>
<organism evidence="8 9">
    <name type="scientific">Elysia crispata</name>
    <name type="common">lettuce slug</name>
    <dbReference type="NCBI Taxonomy" id="231223"/>
    <lineage>
        <taxon>Eukaryota</taxon>
        <taxon>Metazoa</taxon>
        <taxon>Spiralia</taxon>
        <taxon>Lophotrochozoa</taxon>
        <taxon>Mollusca</taxon>
        <taxon>Gastropoda</taxon>
        <taxon>Heterobranchia</taxon>
        <taxon>Euthyneura</taxon>
        <taxon>Panpulmonata</taxon>
        <taxon>Sacoglossa</taxon>
        <taxon>Placobranchoidea</taxon>
        <taxon>Plakobranchidae</taxon>
        <taxon>Elysia</taxon>
    </lineage>
</organism>
<name>A0AAE1D189_9GAST</name>
<dbReference type="PANTHER" id="PTHR46600:SF11">
    <property type="entry name" value="THAP DOMAIN-CONTAINING PROTEIN 10"/>
    <property type="match status" value="1"/>
</dbReference>
<sequence>MMESEQTVLDDEQYKIKYNSKWCSAINCTNSKIRCPDLSFFSFPLDAERSRRWVISSRRADLEKKPFEKLHRSIVMCEKHFESCCFKETKGKRKLLKNDAVPSIFAVPNPPPKQTPRPPPKERIAPTLSQATTSGTETDTTSNDVDEVEINELGDSGATHHEKKSLKRKLLAARTKSCRLKTKLKTMTSNTPTEQSHPVQRQEIDFDSLHSMLKNHLPQAALQKLDASDKNEAVDALNQSYSLL</sequence>
<evidence type="ECO:0000256" key="6">
    <source>
        <dbReference type="SAM" id="MobiDB-lite"/>
    </source>
</evidence>
<evidence type="ECO:0000256" key="5">
    <source>
        <dbReference type="PROSITE-ProRule" id="PRU00309"/>
    </source>
</evidence>
<dbReference type="Proteomes" id="UP001283361">
    <property type="component" value="Unassembled WGS sequence"/>
</dbReference>
<keyword evidence="1" id="KW-0479">Metal-binding</keyword>
<feature type="domain" description="THAP-type" evidence="7">
    <location>
        <begin position="16"/>
        <end position="105"/>
    </location>
</feature>
<feature type="compositionally biased region" description="Low complexity" evidence="6">
    <location>
        <begin position="132"/>
        <end position="141"/>
    </location>
</feature>
<evidence type="ECO:0000256" key="4">
    <source>
        <dbReference type="ARBA" id="ARBA00023125"/>
    </source>
</evidence>